<gene>
    <name evidence="1" type="ORF">LCGC14_0273570</name>
</gene>
<evidence type="ECO:0000313" key="1">
    <source>
        <dbReference type="EMBL" id="KKN85945.1"/>
    </source>
</evidence>
<protein>
    <submittedName>
        <fullName evidence="1">Uncharacterized protein</fullName>
    </submittedName>
</protein>
<accession>A0A0F9TY43</accession>
<reference evidence="1" key="1">
    <citation type="journal article" date="2015" name="Nature">
        <title>Complex archaea that bridge the gap between prokaryotes and eukaryotes.</title>
        <authorList>
            <person name="Spang A."/>
            <person name="Saw J.H."/>
            <person name="Jorgensen S.L."/>
            <person name="Zaremba-Niedzwiedzka K."/>
            <person name="Martijn J."/>
            <person name="Lind A.E."/>
            <person name="van Eijk R."/>
            <person name="Schleper C."/>
            <person name="Guy L."/>
            <person name="Ettema T.J."/>
        </authorList>
    </citation>
    <scope>NUCLEOTIDE SEQUENCE</scope>
</reference>
<sequence length="247" mass="25450">MPAADPFDTTGFGPGDVQVSSTIGSASLTSVVRSIDIKGGAMQVATIAARDAIPGAALARNDPAQFRQEGMTCWVADAGSGVRAVFRLEGGIANVNWVDVTNSTSIAPKTRLTDEANVLVGHILCQSPTVAQRVRLCDLSADDALSRPVGVATSAQPISANPVQLQTNGGEVMAVRLVAALVLALGEEIILSQINGEGTLPGQGSAPVAGEMVQRVGIILDFLGYDGAADRLVLAQLDFSGTRRIES</sequence>
<dbReference type="AlphaFoldDB" id="A0A0F9TY43"/>
<organism evidence="1">
    <name type="scientific">marine sediment metagenome</name>
    <dbReference type="NCBI Taxonomy" id="412755"/>
    <lineage>
        <taxon>unclassified sequences</taxon>
        <taxon>metagenomes</taxon>
        <taxon>ecological metagenomes</taxon>
    </lineage>
</organism>
<comment type="caution">
    <text evidence="1">The sequence shown here is derived from an EMBL/GenBank/DDBJ whole genome shotgun (WGS) entry which is preliminary data.</text>
</comment>
<dbReference type="EMBL" id="LAZR01000153">
    <property type="protein sequence ID" value="KKN85945.1"/>
    <property type="molecule type" value="Genomic_DNA"/>
</dbReference>
<proteinExistence type="predicted"/>
<name>A0A0F9TY43_9ZZZZ</name>